<keyword evidence="2" id="KW-1185">Reference proteome</keyword>
<organism evidence="1 2">
    <name type="scientific">Elysia crispata</name>
    <name type="common">lettuce slug</name>
    <dbReference type="NCBI Taxonomy" id="231223"/>
    <lineage>
        <taxon>Eukaryota</taxon>
        <taxon>Metazoa</taxon>
        <taxon>Spiralia</taxon>
        <taxon>Lophotrochozoa</taxon>
        <taxon>Mollusca</taxon>
        <taxon>Gastropoda</taxon>
        <taxon>Heterobranchia</taxon>
        <taxon>Euthyneura</taxon>
        <taxon>Panpulmonata</taxon>
        <taxon>Sacoglossa</taxon>
        <taxon>Placobranchoidea</taxon>
        <taxon>Plakobranchidae</taxon>
        <taxon>Elysia</taxon>
    </lineage>
</organism>
<dbReference type="EMBL" id="JAWDGP010007366">
    <property type="protein sequence ID" value="KAK3723115.1"/>
    <property type="molecule type" value="Genomic_DNA"/>
</dbReference>
<gene>
    <name evidence="1" type="ORF">RRG08_000807</name>
</gene>
<name>A0AAE0XY12_9GAST</name>
<evidence type="ECO:0000313" key="2">
    <source>
        <dbReference type="Proteomes" id="UP001283361"/>
    </source>
</evidence>
<protein>
    <submittedName>
        <fullName evidence="1">Uncharacterized protein</fullName>
    </submittedName>
</protein>
<dbReference type="Proteomes" id="UP001283361">
    <property type="component" value="Unassembled WGS sequence"/>
</dbReference>
<dbReference type="AlphaFoldDB" id="A0AAE0XY12"/>
<sequence>MGLMEKVYILKSRLGVLDGTDGEGLHYEVWTGWGRWSDVKGLHPEVWTGWGDGTDGEGLHYEVWSGWGRWY</sequence>
<reference evidence="1" key="1">
    <citation type="journal article" date="2023" name="G3 (Bethesda)">
        <title>A reference genome for the long-term kleptoplast-retaining sea slug Elysia crispata morphotype clarki.</title>
        <authorList>
            <person name="Eastman K.E."/>
            <person name="Pendleton A.L."/>
            <person name="Shaikh M.A."/>
            <person name="Suttiyut T."/>
            <person name="Ogas R."/>
            <person name="Tomko P."/>
            <person name="Gavelis G."/>
            <person name="Widhalm J.R."/>
            <person name="Wisecaver J.H."/>
        </authorList>
    </citation>
    <scope>NUCLEOTIDE SEQUENCE</scope>
    <source>
        <strain evidence="1">ECLA1</strain>
    </source>
</reference>
<evidence type="ECO:0000313" key="1">
    <source>
        <dbReference type="EMBL" id="KAK3723115.1"/>
    </source>
</evidence>
<comment type="caution">
    <text evidence="1">The sequence shown here is derived from an EMBL/GenBank/DDBJ whole genome shotgun (WGS) entry which is preliminary data.</text>
</comment>
<accession>A0AAE0XY12</accession>
<proteinExistence type="predicted"/>